<dbReference type="Pfam" id="PF12833">
    <property type="entry name" value="HTH_18"/>
    <property type="match status" value="1"/>
</dbReference>
<evidence type="ECO:0000256" key="2">
    <source>
        <dbReference type="ARBA" id="ARBA00023125"/>
    </source>
</evidence>
<protein>
    <recommendedName>
        <fullName evidence="4">HTH araC/xylS-type domain-containing protein</fullName>
    </recommendedName>
</protein>
<dbReference type="InterPro" id="IPR018060">
    <property type="entry name" value="HTH_AraC"/>
</dbReference>
<dbReference type="PANTHER" id="PTHR46796:SF6">
    <property type="entry name" value="ARAC SUBFAMILY"/>
    <property type="match status" value="1"/>
</dbReference>
<evidence type="ECO:0000256" key="3">
    <source>
        <dbReference type="ARBA" id="ARBA00023163"/>
    </source>
</evidence>
<dbReference type="PROSITE" id="PS00041">
    <property type="entry name" value="HTH_ARAC_FAMILY_1"/>
    <property type="match status" value="1"/>
</dbReference>
<dbReference type="EMBL" id="LAJE02000189">
    <property type="protein sequence ID" value="OEO30702.1"/>
    <property type="molecule type" value="Genomic_DNA"/>
</dbReference>
<dbReference type="GO" id="GO:0003700">
    <property type="term" value="F:DNA-binding transcription factor activity"/>
    <property type="evidence" value="ECO:0007669"/>
    <property type="project" value="InterPro"/>
</dbReference>
<comment type="caution">
    <text evidence="5">The sequence shown here is derived from an EMBL/GenBank/DDBJ whole genome shotgun (WGS) entry which is preliminary data.</text>
</comment>
<dbReference type="InterPro" id="IPR018062">
    <property type="entry name" value="HTH_AraC-typ_CS"/>
</dbReference>
<dbReference type="SUPFAM" id="SSF46689">
    <property type="entry name" value="Homeodomain-like"/>
    <property type="match status" value="2"/>
</dbReference>
<proteinExistence type="predicted"/>
<dbReference type="PANTHER" id="PTHR46796">
    <property type="entry name" value="HTH-TYPE TRANSCRIPTIONAL ACTIVATOR RHAS-RELATED"/>
    <property type="match status" value="1"/>
</dbReference>
<feature type="domain" description="HTH araC/xylS-type" evidence="4">
    <location>
        <begin position="30"/>
        <end position="128"/>
    </location>
</feature>
<keyword evidence="1" id="KW-0805">Transcription regulation</keyword>
<dbReference type="Proteomes" id="UP000095463">
    <property type="component" value="Unassembled WGS sequence"/>
</dbReference>
<dbReference type="InterPro" id="IPR050204">
    <property type="entry name" value="AraC_XylS_family_regulators"/>
</dbReference>
<keyword evidence="6" id="KW-1185">Reference proteome</keyword>
<name>A0A1E5XQ20_9HYPH</name>
<keyword evidence="3" id="KW-0804">Transcription</keyword>
<dbReference type="InterPro" id="IPR009057">
    <property type="entry name" value="Homeodomain-like_sf"/>
</dbReference>
<dbReference type="AlphaFoldDB" id="A0A1E5XQ20"/>
<evidence type="ECO:0000313" key="5">
    <source>
        <dbReference type="EMBL" id="OEO30702.1"/>
    </source>
</evidence>
<gene>
    <name evidence="5" type="ORF">VW23_019735</name>
</gene>
<dbReference type="Gene3D" id="1.10.10.60">
    <property type="entry name" value="Homeodomain-like"/>
    <property type="match status" value="2"/>
</dbReference>
<evidence type="ECO:0000259" key="4">
    <source>
        <dbReference type="PROSITE" id="PS01124"/>
    </source>
</evidence>
<dbReference type="SMART" id="SM00342">
    <property type="entry name" value="HTH_ARAC"/>
    <property type="match status" value="1"/>
</dbReference>
<dbReference type="GO" id="GO:0043565">
    <property type="term" value="F:sequence-specific DNA binding"/>
    <property type="evidence" value="ECO:0007669"/>
    <property type="project" value="InterPro"/>
</dbReference>
<sequence>MDRFLMAAVARALDVQPARESGGLCDWQLKRVRRHIEQNIGGPILVNELATVAKLSQSHFSRSFGISTGLSPHAFIVRARIDRARTLMRETSSSLAEVAFQCGLADQSHLSRVFRRVVGKSPSTWRRDAIQSRS</sequence>
<evidence type="ECO:0000313" key="6">
    <source>
        <dbReference type="Proteomes" id="UP000095463"/>
    </source>
</evidence>
<reference evidence="5 6" key="1">
    <citation type="journal article" date="2015" name="Genome Announc.">
        <title>Genome Assemblies of Three Soil-Associated Devosia species: D. insulae, D. limi, and D. soli.</title>
        <authorList>
            <person name="Hassan Y.I."/>
            <person name="Lepp D."/>
            <person name="Zhou T."/>
        </authorList>
    </citation>
    <scope>NUCLEOTIDE SEQUENCE [LARGE SCALE GENOMIC DNA]</scope>
    <source>
        <strain evidence="5 6">DS-56</strain>
    </source>
</reference>
<accession>A0A1E5XQ20</accession>
<keyword evidence="2" id="KW-0238">DNA-binding</keyword>
<dbReference type="RefSeq" id="WP_069910049.1">
    <property type="nucleotide sequence ID" value="NZ_LAJE02000189.1"/>
</dbReference>
<organism evidence="5 6">
    <name type="scientific">Devosia insulae DS-56</name>
    <dbReference type="NCBI Taxonomy" id="1116389"/>
    <lineage>
        <taxon>Bacteria</taxon>
        <taxon>Pseudomonadati</taxon>
        <taxon>Pseudomonadota</taxon>
        <taxon>Alphaproteobacteria</taxon>
        <taxon>Hyphomicrobiales</taxon>
        <taxon>Devosiaceae</taxon>
        <taxon>Devosia</taxon>
    </lineage>
</organism>
<evidence type="ECO:0000256" key="1">
    <source>
        <dbReference type="ARBA" id="ARBA00023015"/>
    </source>
</evidence>
<dbReference type="PROSITE" id="PS01124">
    <property type="entry name" value="HTH_ARAC_FAMILY_2"/>
    <property type="match status" value="1"/>
</dbReference>